<organism evidence="4 5">
    <name type="scientific">Extremus antarcticus</name>
    <dbReference type="NCBI Taxonomy" id="702011"/>
    <lineage>
        <taxon>Eukaryota</taxon>
        <taxon>Fungi</taxon>
        <taxon>Dikarya</taxon>
        <taxon>Ascomycota</taxon>
        <taxon>Pezizomycotina</taxon>
        <taxon>Dothideomycetes</taxon>
        <taxon>Dothideomycetidae</taxon>
        <taxon>Mycosphaerellales</taxon>
        <taxon>Extremaceae</taxon>
        <taxon>Extremus</taxon>
    </lineage>
</organism>
<dbReference type="AlphaFoldDB" id="A0AAJ0G443"/>
<dbReference type="Proteomes" id="UP001271007">
    <property type="component" value="Unassembled WGS sequence"/>
</dbReference>
<feature type="domain" description="DUF155" evidence="3">
    <location>
        <begin position="200"/>
        <end position="400"/>
    </location>
</feature>
<dbReference type="GO" id="GO:0070131">
    <property type="term" value="P:positive regulation of mitochondrial translation"/>
    <property type="evidence" value="ECO:0007669"/>
    <property type="project" value="TreeGrafter"/>
</dbReference>
<dbReference type="InterPro" id="IPR003734">
    <property type="entry name" value="DUF155"/>
</dbReference>
<dbReference type="Pfam" id="PF02582">
    <property type="entry name" value="DUF155"/>
    <property type="match status" value="1"/>
</dbReference>
<dbReference type="EMBL" id="JAWDJX010000088">
    <property type="protein sequence ID" value="KAK3046541.1"/>
    <property type="molecule type" value="Genomic_DNA"/>
</dbReference>
<proteinExistence type="inferred from homology"/>
<evidence type="ECO:0000313" key="5">
    <source>
        <dbReference type="Proteomes" id="UP001271007"/>
    </source>
</evidence>
<evidence type="ECO:0000259" key="3">
    <source>
        <dbReference type="Pfam" id="PF02582"/>
    </source>
</evidence>
<feature type="region of interest" description="Disordered" evidence="2">
    <location>
        <begin position="25"/>
        <end position="111"/>
    </location>
</feature>
<evidence type="ECO:0000256" key="2">
    <source>
        <dbReference type="SAM" id="MobiDB-lite"/>
    </source>
</evidence>
<comment type="caution">
    <text evidence="4">The sequence shown here is derived from an EMBL/GenBank/DDBJ whole genome shotgun (WGS) entry which is preliminary data.</text>
</comment>
<dbReference type="PANTHER" id="PTHR16255">
    <property type="entry name" value="REQUIRED FOR MEIOTIC NUCLEAR DIVISION PROTEIN 1 HOMOLOG"/>
    <property type="match status" value="1"/>
</dbReference>
<keyword evidence="5" id="KW-1185">Reference proteome</keyword>
<protein>
    <recommendedName>
        <fullName evidence="3">DUF155 domain-containing protein</fullName>
    </recommendedName>
</protein>
<sequence length="487" mass="54444">MPGAGGSATFIAFGTIVKRSLTTFTPTRHSPRPLLSLPPHNTLVSKAGQSRKLPKNHFTSHRPLLNDGQHPPPPPQDQHGSKTQEKPPRRKAAQRTQKASSLRRVAVEAERSRGAAAGASGFIIGRGQRRHVDPEVETKDVTAYCAAETYNIHVARDLLRKEGWEADPCSTALFPQVLHVQVRNTTWGRAKEEEEGLGDVLVFPSGTVVAWNVPDKIAHHLVERVLPPAATVSHLDRLEAEDLEYIQDPTREKSQILGDTIILGTKSPHTSPSDILAADGAADHPHPETDTILAKIAFSSALARSTKLAVLESNLSSYFRTTSTLPSLLSRTRIPRRERTSMLAKTYDLLHIRAQLNLYSELTDSLPDLFWDSPHELGLESYFDAVSRALDVGQRIKALNEKMDYASEIASVLRERLSAAHSHFLEWIIIWLIVVEVLYGSWHLWVEYDENRDPESVKNLLKEYLKRELAKEGKEAREGKTWTEVTR</sequence>
<dbReference type="PANTHER" id="PTHR16255:SF1">
    <property type="entry name" value="REQUIRED FOR MEIOTIC NUCLEAR DIVISION PROTEIN 1 HOMOLOG"/>
    <property type="match status" value="1"/>
</dbReference>
<reference evidence="4" key="1">
    <citation type="submission" date="2023-04" db="EMBL/GenBank/DDBJ databases">
        <title>Black Yeasts Isolated from many extreme environments.</title>
        <authorList>
            <person name="Coleine C."/>
            <person name="Stajich J.E."/>
            <person name="Selbmann L."/>
        </authorList>
    </citation>
    <scope>NUCLEOTIDE SEQUENCE</scope>
    <source>
        <strain evidence="4">CCFEE 5312</strain>
    </source>
</reference>
<dbReference type="InterPro" id="IPR051624">
    <property type="entry name" value="RMD1/Sad1-interacting"/>
</dbReference>
<evidence type="ECO:0000256" key="1">
    <source>
        <dbReference type="ARBA" id="ARBA00008306"/>
    </source>
</evidence>
<evidence type="ECO:0000313" key="4">
    <source>
        <dbReference type="EMBL" id="KAK3046541.1"/>
    </source>
</evidence>
<accession>A0AAJ0G443</accession>
<gene>
    <name evidence="4" type="ORF">LTR09_011996</name>
</gene>
<dbReference type="GO" id="GO:0005739">
    <property type="term" value="C:mitochondrion"/>
    <property type="evidence" value="ECO:0007669"/>
    <property type="project" value="UniProtKB-ARBA"/>
</dbReference>
<name>A0AAJ0G443_9PEZI</name>
<comment type="similarity">
    <text evidence="1">Belongs to the RMD1/sif2 family.</text>
</comment>